<feature type="domain" description="EamA" evidence="7">
    <location>
        <begin position="12"/>
        <end position="139"/>
    </location>
</feature>
<feature type="transmembrane region" description="Helical" evidence="6">
    <location>
        <begin position="97"/>
        <end position="115"/>
    </location>
</feature>
<protein>
    <submittedName>
        <fullName evidence="8">DMT family transporter</fullName>
    </submittedName>
</protein>
<dbReference type="PANTHER" id="PTHR42920:SF5">
    <property type="entry name" value="EAMA DOMAIN-CONTAINING PROTEIN"/>
    <property type="match status" value="1"/>
</dbReference>
<organism evidence="8 9">
    <name type="scientific">Treponema parvum</name>
    <dbReference type="NCBI Taxonomy" id="138851"/>
    <lineage>
        <taxon>Bacteria</taxon>
        <taxon>Pseudomonadati</taxon>
        <taxon>Spirochaetota</taxon>
        <taxon>Spirochaetia</taxon>
        <taxon>Spirochaetales</taxon>
        <taxon>Treponemataceae</taxon>
        <taxon>Treponema</taxon>
    </lineage>
</organism>
<dbReference type="SUPFAM" id="SSF103481">
    <property type="entry name" value="Multidrug resistance efflux transporter EmrE"/>
    <property type="match status" value="2"/>
</dbReference>
<dbReference type="InterPro" id="IPR051258">
    <property type="entry name" value="Diverse_Substrate_Transporter"/>
</dbReference>
<gene>
    <name evidence="8" type="ORF">HRI96_09880</name>
</gene>
<dbReference type="AlphaFoldDB" id="A0A975F1Q1"/>
<dbReference type="InterPro" id="IPR037185">
    <property type="entry name" value="EmrE-like"/>
</dbReference>
<feature type="transmembrane region" description="Helical" evidence="6">
    <location>
        <begin position="122"/>
        <end position="142"/>
    </location>
</feature>
<reference evidence="8" key="2">
    <citation type="journal article" date="2021" name="Microbiol. Resour. Announc.">
        <title>Complete Genome Sequences of Three Human Oral Treponema parvum Isolates.</title>
        <authorList>
            <person name="Zeng H."/>
            <person name="Watt R.M."/>
        </authorList>
    </citation>
    <scope>NUCLEOTIDE SEQUENCE</scope>
    <source>
        <strain evidence="8">ATCC 700773</strain>
    </source>
</reference>
<keyword evidence="3 6" id="KW-0812">Transmembrane</keyword>
<dbReference type="Proteomes" id="UP000671995">
    <property type="component" value="Chromosome"/>
</dbReference>
<evidence type="ECO:0000256" key="2">
    <source>
        <dbReference type="ARBA" id="ARBA00022475"/>
    </source>
</evidence>
<feature type="transmembrane region" description="Helical" evidence="6">
    <location>
        <begin position="36"/>
        <end position="55"/>
    </location>
</feature>
<dbReference type="RefSeq" id="WP_210117187.1">
    <property type="nucleotide sequence ID" value="NZ_CP054257.1"/>
</dbReference>
<dbReference type="Pfam" id="PF00892">
    <property type="entry name" value="EamA"/>
    <property type="match status" value="2"/>
</dbReference>
<name>A0A975F1Q1_9SPIR</name>
<evidence type="ECO:0000313" key="9">
    <source>
        <dbReference type="Proteomes" id="UP000671995"/>
    </source>
</evidence>
<evidence type="ECO:0000259" key="7">
    <source>
        <dbReference type="Pfam" id="PF00892"/>
    </source>
</evidence>
<evidence type="ECO:0000313" key="8">
    <source>
        <dbReference type="EMBL" id="QTQ12474.1"/>
    </source>
</evidence>
<feature type="transmembrane region" description="Helical" evidence="6">
    <location>
        <begin position="67"/>
        <end position="85"/>
    </location>
</feature>
<dbReference type="InterPro" id="IPR000620">
    <property type="entry name" value="EamA_dom"/>
</dbReference>
<feature type="domain" description="EamA" evidence="7">
    <location>
        <begin position="151"/>
        <end position="286"/>
    </location>
</feature>
<keyword evidence="2" id="KW-1003">Cell membrane</keyword>
<evidence type="ECO:0000256" key="5">
    <source>
        <dbReference type="ARBA" id="ARBA00023136"/>
    </source>
</evidence>
<accession>A0A975F1Q1</accession>
<evidence type="ECO:0000256" key="3">
    <source>
        <dbReference type="ARBA" id="ARBA00022692"/>
    </source>
</evidence>
<evidence type="ECO:0000256" key="4">
    <source>
        <dbReference type="ARBA" id="ARBA00022989"/>
    </source>
</evidence>
<feature type="transmembrane region" description="Helical" evidence="6">
    <location>
        <begin position="245"/>
        <end position="266"/>
    </location>
</feature>
<reference evidence="8" key="1">
    <citation type="submission" date="2020-05" db="EMBL/GenBank/DDBJ databases">
        <authorList>
            <person name="Zeng H."/>
            <person name="Chan Y.K."/>
            <person name="Watt R.M."/>
        </authorList>
    </citation>
    <scope>NUCLEOTIDE SEQUENCE</scope>
    <source>
        <strain evidence="8">ATCC 700773</strain>
    </source>
</reference>
<dbReference type="PANTHER" id="PTHR42920">
    <property type="entry name" value="OS03G0707200 PROTEIN-RELATED"/>
    <property type="match status" value="1"/>
</dbReference>
<keyword evidence="4 6" id="KW-1133">Transmembrane helix</keyword>
<proteinExistence type="predicted"/>
<feature type="transmembrane region" description="Helical" evidence="6">
    <location>
        <begin position="272"/>
        <end position="294"/>
    </location>
</feature>
<dbReference type="GO" id="GO:0005886">
    <property type="term" value="C:plasma membrane"/>
    <property type="evidence" value="ECO:0007669"/>
    <property type="project" value="UniProtKB-SubCell"/>
</dbReference>
<evidence type="ECO:0000256" key="1">
    <source>
        <dbReference type="ARBA" id="ARBA00004651"/>
    </source>
</evidence>
<evidence type="ECO:0000256" key="6">
    <source>
        <dbReference type="SAM" id="Phobius"/>
    </source>
</evidence>
<feature type="transmembrane region" description="Helical" evidence="6">
    <location>
        <begin position="180"/>
        <end position="201"/>
    </location>
</feature>
<feature type="transmembrane region" description="Helical" evidence="6">
    <location>
        <begin position="154"/>
        <end position="173"/>
    </location>
</feature>
<comment type="subcellular location">
    <subcellularLocation>
        <location evidence="1">Cell membrane</location>
        <topology evidence="1">Multi-pass membrane protein</topology>
    </subcellularLocation>
</comment>
<feature type="transmembrane region" description="Helical" evidence="6">
    <location>
        <begin position="213"/>
        <end position="233"/>
    </location>
</feature>
<sequence length="304" mass="33358">MNKRFVSMFSGLGLLCAACIWGFAFVIVKDSLDCVPAIYMLALRFTIASLALALVYAKRLFSFNFSYLKYGAVLGLYLFLAYSFQTVGCVYTTAGKNAFLTAIYVILVPLLGWPLKKRRPESHVFIAALTALAGIGMLVLKGKGGALKVNIGDVLTLICGIFYAVHILFTAHYDQNRDPVLLTVFQFVFAAIFSWIAAPFIDGPFPSGAFEDPKIVFSMLYLGIFSTMVAFVLQNVCLKYLQSSLAALFLSTEAVFGVFFSAVLLGENMTGHMIIGCALMFAAIVFAQTGFDFLPRRGLRDRSL</sequence>
<keyword evidence="5 6" id="KW-0472">Membrane</keyword>
<dbReference type="EMBL" id="CP054257">
    <property type="protein sequence ID" value="QTQ12474.1"/>
    <property type="molecule type" value="Genomic_DNA"/>
</dbReference>